<name>A0A7S1F9D2_NOCSC</name>
<dbReference type="EMBL" id="HBFQ01038886">
    <property type="protein sequence ID" value="CAD8853209.1"/>
    <property type="molecule type" value="Transcribed_RNA"/>
</dbReference>
<dbReference type="Gene3D" id="2.30.29.30">
    <property type="entry name" value="Pleckstrin-homology domain (PH domain)/Phosphotyrosine-binding domain (PTB)"/>
    <property type="match status" value="1"/>
</dbReference>
<reference evidence="1" key="1">
    <citation type="submission" date="2021-01" db="EMBL/GenBank/DDBJ databases">
        <authorList>
            <person name="Corre E."/>
            <person name="Pelletier E."/>
            <person name="Niang G."/>
            <person name="Scheremetjew M."/>
            <person name="Finn R."/>
            <person name="Kale V."/>
            <person name="Holt S."/>
            <person name="Cochrane G."/>
            <person name="Meng A."/>
            <person name="Brown T."/>
            <person name="Cohen L."/>
        </authorList>
    </citation>
    <scope>NUCLEOTIDE SEQUENCE</scope>
</reference>
<dbReference type="InterPro" id="IPR011993">
    <property type="entry name" value="PH-like_dom_sf"/>
</dbReference>
<organism evidence="1">
    <name type="scientific">Noctiluca scintillans</name>
    <name type="common">Sea sparkle</name>
    <name type="synonym">Red tide dinoflagellate</name>
    <dbReference type="NCBI Taxonomy" id="2966"/>
    <lineage>
        <taxon>Eukaryota</taxon>
        <taxon>Sar</taxon>
        <taxon>Alveolata</taxon>
        <taxon>Dinophyceae</taxon>
        <taxon>Noctilucales</taxon>
        <taxon>Noctilucaceae</taxon>
        <taxon>Noctiluca</taxon>
    </lineage>
</organism>
<sequence length="211" mass="23684">MAQVSPLWRIARKPGTMFMFGRCCTHTCELDDDHVFTNTMELELPSDDFVECAPGERKTLQVPPDFSIRSIDSTTTSTGAGYVSLNEEQKAREMTKLQHMIRDFVIEFLHGVHLDAVLEDGTLINCRCTMDSNLTMLVLQTTTTARQIELRSIQEICSGLELKEINVATPLDDLCVTLVMSDDQCVSFKFADVQGGQYFATCMKVLRLALD</sequence>
<evidence type="ECO:0000313" key="1">
    <source>
        <dbReference type="EMBL" id="CAD8853209.1"/>
    </source>
</evidence>
<evidence type="ECO:0008006" key="2">
    <source>
        <dbReference type="Google" id="ProtNLM"/>
    </source>
</evidence>
<protein>
    <recommendedName>
        <fullName evidence="2">ISP1 C-terminal domain-containing protein</fullName>
    </recommendedName>
</protein>
<gene>
    <name evidence="1" type="ORF">NSCI0253_LOCUS27559</name>
</gene>
<accession>A0A7S1F9D2</accession>
<dbReference type="AlphaFoldDB" id="A0A7S1F9D2"/>
<proteinExistence type="predicted"/>